<evidence type="ECO:0000313" key="2">
    <source>
        <dbReference type="EMBL" id="PYI57442.1"/>
    </source>
</evidence>
<dbReference type="OrthoDB" id="3668964at2"/>
<protein>
    <submittedName>
        <fullName evidence="2">Dipeptidyl aminopeptidase</fullName>
    </submittedName>
</protein>
<dbReference type="PANTHER" id="PTHR22946">
    <property type="entry name" value="DIENELACTONE HYDROLASE DOMAIN-CONTAINING PROTEIN-RELATED"/>
    <property type="match status" value="1"/>
</dbReference>
<gene>
    <name evidence="2" type="ORF">DLM86_03120</name>
</gene>
<accession>A0A2V5KED2</accession>
<feature type="domain" description="Peptidase S9 prolyl oligopeptidase catalytic" evidence="1">
    <location>
        <begin position="175"/>
        <end position="293"/>
    </location>
</feature>
<sequence length="374" mass="41517">MSYNLLDLNRNGLPKLTDGLENAESWHDRRKEIERVWLDEIGGVPDRVPVSYEVLDEAKEADHTRIRLVYDTVYGDKVSAFLLLPDESVGGAGADGRRPGLLALHPTHESGKADVAVPNGRANRGYGVELVSRGYVVLAPDALTAGERIYPGLQSFRSMPFYERHPDWSTVGKNAIDHIQGVDLLRSLDGVDADRIGAIGHSFGGYNAYFLAGLDSRIRAYVSSCGFSPFYGDRQPTHWGERDWYTHLPRISGHLSRYEVPFEFHEIAALAAPVPAFHYYGQNDRIFPHWQAVGACMAELDELYRFLGAGDRFQAYMTAGGHDFPPEIRGLAYAFLDRWLKGPSGQDEGAERHPAESILTKSPGSATLITNITE</sequence>
<dbReference type="GO" id="GO:0004177">
    <property type="term" value="F:aminopeptidase activity"/>
    <property type="evidence" value="ECO:0007669"/>
    <property type="project" value="UniProtKB-KW"/>
</dbReference>
<evidence type="ECO:0000313" key="3">
    <source>
        <dbReference type="Proteomes" id="UP000247476"/>
    </source>
</evidence>
<dbReference type="Proteomes" id="UP000247476">
    <property type="component" value="Unassembled WGS sequence"/>
</dbReference>
<dbReference type="SUPFAM" id="SSF53474">
    <property type="entry name" value="alpha/beta-Hydrolases"/>
    <property type="match status" value="1"/>
</dbReference>
<organism evidence="2 3">
    <name type="scientific">Paenibacillus flagellatus</name>
    <dbReference type="NCBI Taxonomy" id="2211139"/>
    <lineage>
        <taxon>Bacteria</taxon>
        <taxon>Bacillati</taxon>
        <taxon>Bacillota</taxon>
        <taxon>Bacilli</taxon>
        <taxon>Bacillales</taxon>
        <taxon>Paenibacillaceae</taxon>
        <taxon>Paenibacillus</taxon>
    </lineage>
</organism>
<keyword evidence="2" id="KW-0031">Aminopeptidase</keyword>
<dbReference type="InterPro" id="IPR001375">
    <property type="entry name" value="Peptidase_S9_cat"/>
</dbReference>
<dbReference type="InterPro" id="IPR050261">
    <property type="entry name" value="FrsA_esterase"/>
</dbReference>
<keyword evidence="2" id="KW-0645">Protease</keyword>
<name>A0A2V5KED2_9BACL</name>
<dbReference type="EMBL" id="QJVJ01000001">
    <property type="protein sequence ID" value="PYI57442.1"/>
    <property type="molecule type" value="Genomic_DNA"/>
</dbReference>
<dbReference type="InterPro" id="IPR029058">
    <property type="entry name" value="AB_hydrolase_fold"/>
</dbReference>
<keyword evidence="2" id="KW-0378">Hydrolase</keyword>
<dbReference type="GO" id="GO:0008236">
    <property type="term" value="F:serine-type peptidase activity"/>
    <property type="evidence" value="ECO:0007669"/>
    <property type="project" value="InterPro"/>
</dbReference>
<dbReference type="RefSeq" id="WP_110838483.1">
    <property type="nucleotide sequence ID" value="NZ_QJVJ01000001.1"/>
</dbReference>
<dbReference type="Gene3D" id="3.40.50.1820">
    <property type="entry name" value="alpha/beta hydrolase"/>
    <property type="match status" value="1"/>
</dbReference>
<keyword evidence="3" id="KW-1185">Reference proteome</keyword>
<evidence type="ECO:0000259" key="1">
    <source>
        <dbReference type="Pfam" id="PF00326"/>
    </source>
</evidence>
<dbReference type="Pfam" id="PF00326">
    <property type="entry name" value="Peptidase_S9"/>
    <property type="match status" value="1"/>
</dbReference>
<dbReference type="GO" id="GO:0006508">
    <property type="term" value="P:proteolysis"/>
    <property type="evidence" value="ECO:0007669"/>
    <property type="project" value="InterPro"/>
</dbReference>
<dbReference type="AlphaFoldDB" id="A0A2V5KED2"/>
<proteinExistence type="predicted"/>
<comment type="caution">
    <text evidence="2">The sequence shown here is derived from an EMBL/GenBank/DDBJ whole genome shotgun (WGS) entry which is preliminary data.</text>
</comment>
<reference evidence="2 3" key="1">
    <citation type="submission" date="2018-05" db="EMBL/GenBank/DDBJ databases">
        <title>Paenibacillus flagellatus sp. nov., isolated from selenium mineral soil.</title>
        <authorList>
            <person name="Dai X."/>
        </authorList>
    </citation>
    <scope>NUCLEOTIDE SEQUENCE [LARGE SCALE GENOMIC DNA]</scope>
    <source>
        <strain evidence="2 3">DXL2</strain>
    </source>
</reference>
<dbReference type="PANTHER" id="PTHR22946:SF8">
    <property type="entry name" value="ACETYL XYLAN ESTERASE DOMAIN-CONTAINING PROTEIN"/>
    <property type="match status" value="1"/>
</dbReference>